<proteinExistence type="predicted"/>
<evidence type="ECO:0000313" key="2">
    <source>
        <dbReference type="Proteomes" id="UP001066276"/>
    </source>
</evidence>
<keyword evidence="2" id="KW-1185">Reference proteome</keyword>
<reference evidence="1" key="1">
    <citation type="journal article" date="2022" name="bioRxiv">
        <title>Sequencing and chromosome-scale assembly of the giantPleurodeles waltlgenome.</title>
        <authorList>
            <person name="Brown T."/>
            <person name="Elewa A."/>
            <person name="Iarovenko S."/>
            <person name="Subramanian E."/>
            <person name="Araus A.J."/>
            <person name="Petzold A."/>
            <person name="Susuki M."/>
            <person name="Suzuki K.-i.T."/>
            <person name="Hayashi T."/>
            <person name="Toyoda A."/>
            <person name="Oliveira C."/>
            <person name="Osipova E."/>
            <person name="Leigh N.D."/>
            <person name="Simon A."/>
            <person name="Yun M.H."/>
        </authorList>
    </citation>
    <scope>NUCLEOTIDE SEQUENCE</scope>
    <source>
        <strain evidence="1">20211129_DDA</strain>
        <tissue evidence="1">Liver</tissue>
    </source>
</reference>
<comment type="caution">
    <text evidence="1">The sequence shown here is derived from an EMBL/GenBank/DDBJ whole genome shotgun (WGS) entry which is preliminary data.</text>
</comment>
<dbReference type="AlphaFoldDB" id="A0AAV7UIM4"/>
<sequence length="181" mass="19817">MDSGPDVNSVRNVVPLAAGRCYIDHSPCHGLGRNAGRAPPAWRALRTVSYGCCWCRSCHQLEYPGHIRVKLVQQEECAVERGGRPLSVDYYFHSGAASSRMAAPKRRQKCGAATGPTSWVDINAARPPGRPRVQWLKRAMARQLASTRVSRTQIWILIRQPARSVRGGCGGRGINAGTREG</sequence>
<name>A0AAV7UIM4_PLEWA</name>
<gene>
    <name evidence="1" type="ORF">NDU88_004268</name>
</gene>
<organism evidence="1 2">
    <name type="scientific">Pleurodeles waltl</name>
    <name type="common">Iberian ribbed newt</name>
    <dbReference type="NCBI Taxonomy" id="8319"/>
    <lineage>
        <taxon>Eukaryota</taxon>
        <taxon>Metazoa</taxon>
        <taxon>Chordata</taxon>
        <taxon>Craniata</taxon>
        <taxon>Vertebrata</taxon>
        <taxon>Euteleostomi</taxon>
        <taxon>Amphibia</taxon>
        <taxon>Batrachia</taxon>
        <taxon>Caudata</taxon>
        <taxon>Salamandroidea</taxon>
        <taxon>Salamandridae</taxon>
        <taxon>Pleurodelinae</taxon>
        <taxon>Pleurodeles</taxon>
    </lineage>
</organism>
<protein>
    <submittedName>
        <fullName evidence="1">Uncharacterized protein</fullName>
    </submittedName>
</protein>
<accession>A0AAV7UIM4</accession>
<evidence type="ECO:0000313" key="1">
    <source>
        <dbReference type="EMBL" id="KAJ1187493.1"/>
    </source>
</evidence>
<dbReference type="Proteomes" id="UP001066276">
    <property type="component" value="Chromosome 3_1"/>
</dbReference>
<dbReference type="EMBL" id="JANPWB010000005">
    <property type="protein sequence ID" value="KAJ1187493.1"/>
    <property type="molecule type" value="Genomic_DNA"/>
</dbReference>